<keyword evidence="1" id="KW-0540">Nuclease</keyword>
<dbReference type="InterPro" id="IPR019070">
    <property type="entry name" value="Restrct_endonuc_II_SinI"/>
</dbReference>
<organism evidence="1 2">
    <name type="scientific">Candidimonas nitroreducens</name>
    <dbReference type="NCBI Taxonomy" id="683354"/>
    <lineage>
        <taxon>Bacteria</taxon>
        <taxon>Pseudomonadati</taxon>
        <taxon>Pseudomonadota</taxon>
        <taxon>Betaproteobacteria</taxon>
        <taxon>Burkholderiales</taxon>
        <taxon>Alcaligenaceae</taxon>
        <taxon>Candidimonas</taxon>
    </lineage>
</organism>
<proteinExistence type="predicted"/>
<dbReference type="GO" id="GO:0009307">
    <property type="term" value="P:DNA restriction-modification system"/>
    <property type="evidence" value="ECO:0007669"/>
    <property type="project" value="InterPro"/>
</dbReference>
<keyword evidence="1" id="KW-0255">Endonuclease</keyword>
<dbReference type="EMBL" id="NJIH01000008">
    <property type="protein sequence ID" value="OWT58228.1"/>
    <property type="molecule type" value="Genomic_DNA"/>
</dbReference>
<keyword evidence="2" id="KW-1185">Reference proteome</keyword>
<evidence type="ECO:0000313" key="1">
    <source>
        <dbReference type="EMBL" id="OWT58228.1"/>
    </source>
</evidence>
<dbReference type="RefSeq" id="WP_088604139.1">
    <property type="nucleotide sequence ID" value="NZ_NJIH01000008.1"/>
</dbReference>
<keyword evidence="1" id="KW-0378">Hydrolase</keyword>
<dbReference type="Pfam" id="PF09570">
    <property type="entry name" value="RE_SinI"/>
    <property type="match status" value="1"/>
</dbReference>
<sequence length="254" mass="27998">MPLSRFVSRRGIRLARNLLETYFPGRAESVAFIANAESIAREAMRQVNPALADKYALLVKFLADHPDAASATRSASAPLGTAEYVRRRAAAFAQSRAPKPPKPPKTVPDEMVSVILVASFGIAQGDVERVKREHLLSMGAENLVGELLERYLASVMEPRGWVWCSGAMVKAVDFIKAPGAPGADWQLLQVKNRDNSENSSSSAIRIGTSIKKWHRTFSKKPGSNWAGFPDAALRRDLSEDGFKEFVRGYLEDLR</sequence>
<comment type="caution">
    <text evidence="1">The sequence shown here is derived from an EMBL/GenBank/DDBJ whole genome shotgun (WGS) entry which is preliminary data.</text>
</comment>
<dbReference type="OrthoDB" id="5337216at2"/>
<reference evidence="2" key="1">
    <citation type="submission" date="2017-06" db="EMBL/GenBank/DDBJ databases">
        <title>Herbaspirillum phytohormonus sp. nov., isolated from the root nodule of Robinia pseudoacacia in lead-zinc mine.</title>
        <authorList>
            <person name="Fan M."/>
            <person name="Lin Y."/>
        </authorList>
    </citation>
    <scope>NUCLEOTIDE SEQUENCE [LARGE SCALE GENOMIC DNA]</scope>
    <source>
        <strain evidence="2">SC-089</strain>
    </source>
</reference>
<evidence type="ECO:0000313" key="2">
    <source>
        <dbReference type="Proteomes" id="UP000214603"/>
    </source>
</evidence>
<dbReference type="Proteomes" id="UP000214603">
    <property type="component" value="Unassembled WGS sequence"/>
</dbReference>
<protein>
    <submittedName>
        <fullName evidence="1">Restriction endonuclease</fullName>
    </submittedName>
</protein>
<gene>
    <name evidence="1" type="ORF">CEY11_14620</name>
</gene>
<name>A0A225MAH8_9BURK</name>
<accession>A0A225MAH8</accession>
<dbReference type="GO" id="GO:0003677">
    <property type="term" value="F:DNA binding"/>
    <property type="evidence" value="ECO:0007669"/>
    <property type="project" value="InterPro"/>
</dbReference>
<dbReference type="AlphaFoldDB" id="A0A225MAH8"/>
<dbReference type="GO" id="GO:0009036">
    <property type="term" value="F:type II site-specific deoxyribonuclease activity"/>
    <property type="evidence" value="ECO:0007669"/>
    <property type="project" value="InterPro"/>
</dbReference>